<dbReference type="Proteomes" id="UP000075604">
    <property type="component" value="Unassembled WGS sequence"/>
</dbReference>
<feature type="region of interest" description="Disordered" evidence="1">
    <location>
        <begin position="37"/>
        <end position="63"/>
    </location>
</feature>
<gene>
    <name evidence="2" type="ORF">BE04_49710</name>
</gene>
<dbReference type="AlphaFoldDB" id="A0A150NZF5"/>
<reference evidence="2 3" key="1">
    <citation type="submission" date="2014-02" db="EMBL/GenBank/DDBJ databases">
        <title>The small core and large imbalanced accessory genome model reveals a collaborative survival strategy of Sorangium cellulosum strains in nature.</title>
        <authorList>
            <person name="Han K."/>
            <person name="Peng R."/>
            <person name="Blom J."/>
            <person name="Li Y.-Z."/>
        </authorList>
    </citation>
    <scope>NUCLEOTIDE SEQUENCE [LARGE SCALE GENOMIC DNA]</scope>
    <source>
        <strain evidence="2 3">So0157-18</strain>
    </source>
</reference>
<dbReference type="PROSITE" id="PS51257">
    <property type="entry name" value="PROKAR_LIPOPROTEIN"/>
    <property type="match status" value="1"/>
</dbReference>
<protein>
    <submittedName>
        <fullName evidence="2">Uncharacterized protein</fullName>
    </submittedName>
</protein>
<evidence type="ECO:0000256" key="1">
    <source>
        <dbReference type="SAM" id="MobiDB-lite"/>
    </source>
</evidence>
<name>A0A150NZF5_SORCE</name>
<organism evidence="2 3">
    <name type="scientific">Sorangium cellulosum</name>
    <name type="common">Polyangium cellulosum</name>
    <dbReference type="NCBI Taxonomy" id="56"/>
    <lineage>
        <taxon>Bacteria</taxon>
        <taxon>Pseudomonadati</taxon>
        <taxon>Myxococcota</taxon>
        <taxon>Polyangia</taxon>
        <taxon>Polyangiales</taxon>
        <taxon>Polyangiaceae</taxon>
        <taxon>Sorangium</taxon>
    </lineage>
</organism>
<accession>A0A150NZF5</accession>
<proteinExistence type="predicted"/>
<evidence type="ECO:0000313" key="2">
    <source>
        <dbReference type="EMBL" id="KYF47598.1"/>
    </source>
</evidence>
<dbReference type="EMBL" id="JELX01004494">
    <property type="protein sequence ID" value="KYF47598.1"/>
    <property type="molecule type" value="Genomic_DNA"/>
</dbReference>
<feature type="compositionally biased region" description="Low complexity" evidence="1">
    <location>
        <begin position="44"/>
        <end position="55"/>
    </location>
</feature>
<sequence length="113" mass="11893">MKVRRAFAGFGIIAAVGIAGCVGSEEPAEPEIVRLDPSEAAENPLGSWSGPSSGPAIEAQSTGETSDSAAYCWVWLDYCVDPRTGTGTCHDNGGCSWEQFIDACISLYEDICI</sequence>
<comment type="caution">
    <text evidence="2">The sequence shown here is derived from an EMBL/GenBank/DDBJ whole genome shotgun (WGS) entry which is preliminary data.</text>
</comment>
<evidence type="ECO:0000313" key="3">
    <source>
        <dbReference type="Proteomes" id="UP000075604"/>
    </source>
</evidence>